<keyword evidence="5" id="KW-1185">Reference proteome</keyword>
<name>A0A1B2HW60_9PSEU</name>
<dbReference type="InterPro" id="IPR009100">
    <property type="entry name" value="AcylCoA_DH/oxidase_NM_dom_sf"/>
</dbReference>
<reference evidence="4 5" key="1">
    <citation type="submission" date="2016-07" db="EMBL/GenBank/DDBJ databases">
        <title>Complete genome sequence of the Lentzea guizhouensis DHS C013.</title>
        <authorList>
            <person name="Cao C."/>
        </authorList>
    </citation>
    <scope>NUCLEOTIDE SEQUENCE [LARGE SCALE GENOMIC DNA]</scope>
    <source>
        <strain evidence="4 5">DHS C013</strain>
    </source>
</reference>
<dbReference type="EMBL" id="CP016793">
    <property type="protein sequence ID" value="ANZ41980.1"/>
    <property type="molecule type" value="Genomic_DNA"/>
</dbReference>
<dbReference type="InterPro" id="IPR036250">
    <property type="entry name" value="AcylCo_DH-like_C"/>
</dbReference>
<dbReference type="STRING" id="1586287.BBK82_44665"/>
<dbReference type="SUPFAM" id="SSF56645">
    <property type="entry name" value="Acyl-CoA dehydrogenase NM domain-like"/>
    <property type="match status" value="1"/>
</dbReference>
<dbReference type="Pfam" id="PF02771">
    <property type="entry name" value="Acyl-CoA_dh_N"/>
    <property type="match status" value="1"/>
</dbReference>
<proteinExistence type="predicted"/>
<dbReference type="InterPro" id="IPR013107">
    <property type="entry name" value="Acyl-CoA_DH_C"/>
</dbReference>
<dbReference type="AlphaFoldDB" id="A0A1B2HW60"/>
<evidence type="ECO:0000313" key="4">
    <source>
        <dbReference type="EMBL" id="ANZ41980.1"/>
    </source>
</evidence>
<feature type="domain" description="Acyl-CoA dehydrogenase/oxidase N-terminal" evidence="2">
    <location>
        <begin position="29"/>
        <end position="90"/>
    </location>
</feature>
<dbReference type="Gene3D" id="1.20.140.10">
    <property type="entry name" value="Butyryl-CoA Dehydrogenase, subunit A, domain 3"/>
    <property type="match status" value="1"/>
</dbReference>
<dbReference type="GO" id="GO:0050660">
    <property type="term" value="F:flavin adenine dinucleotide binding"/>
    <property type="evidence" value="ECO:0007669"/>
    <property type="project" value="InterPro"/>
</dbReference>
<dbReference type="InterPro" id="IPR013786">
    <property type="entry name" value="AcylCoA_DH/ox_N"/>
</dbReference>
<dbReference type="PIRSF" id="PIRSF016578">
    <property type="entry name" value="HsaA"/>
    <property type="match status" value="1"/>
</dbReference>
<dbReference type="Pfam" id="PF08028">
    <property type="entry name" value="Acyl-CoA_dh_2"/>
    <property type="match status" value="1"/>
</dbReference>
<dbReference type="PANTHER" id="PTHR43884:SF12">
    <property type="entry name" value="ISOVALERYL-COA DEHYDROGENASE, MITOCHONDRIAL-RELATED"/>
    <property type="match status" value="1"/>
</dbReference>
<dbReference type="GO" id="GO:0003995">
    <property type="term" value="F:acyl-CoA dehydrogenase activity"/>
    <property type="evidence" value="ECO:0007669"/>
    <property type="project" value="TreeGrafter"/>
</dbReference>
<sequence>MKDGSSLSVGDVVERARELVPLLRANGDKTEQANQALPENLAAVREAGLFRIPTPVEWGGLGLGLRAEVAVAAELARGCPSTGWLLMVNSAGRGLLQGMFAPDVVEAIYAEDPDVTIANAGSAGGVAVRIDGGYSYTGSIPYASGCTHSAYTLALANGVVENGEPAMALSSVLVRTEEAEIKYVWDVAGMRGTGSNTVVATDLFVPEPHVAYHPINPETGAPEGMGTPTHTLTATANVLAPLVGTAQGALELVQELFGKGKPVFYTVHGAIADSHGARTWLAEAAHHVDTAWQHLWRVVDVLEPALEQHADLPDAERTRLRMHAASAVREARAGLSKIMDLGGAGAFASANPLQRFFRDFETGSRHWTVNPFIALEDHGSALLGRAPLSSIAL</sequence>
<evidence type="ECO:0000259" key="3">
    <source>
        <dbReference type="Pfam" id="PF08028"/>
    </source>
</evidence>
<dbReference type="Gene3D" id="2.40.110.10">
    <property type="entry name" value="Butyryl-CoA Dehydrogenase, subunit A, domain 2"/>
    <property type="match status" value="1"/>
</dbReference>
<dbReference type="Gene3D" id="1.10.540.10">
    <property type="entry name" value="Acyl-CoA dehydrogenase/oxidase, N-terminal domain"/>
    <property type="match status" value="1"/>
</dbReference>
<dbReference type="PANTHER" id="PTHR43884">
    <property type="entry name" value="ACYL-COA DEHYDROGENASE"/>
    <property type="match status" value="1"/>
</dbReference>
<dbReference type="KEGG" id="led:BBK82_44665"/>
<dbReference type="InterPro" id="IPR037069">
    <property type="entry name" value="AcylCoA_DH/ox_N_sf"/>
</dbReference>
<organism evidence="4 5">
    <name type="scientific">Lentzea guizhouensis</name>
    <dbReference type="NCBI Taxonomy" id="1586287"/>
    <lineage>
        <taxon>Bacteria</taxon>
        <taxon>Bacillati</taxon>
        <taxon>Actinomycetota</taxon>
        <taxon>Actinomycetes</taxon>
        <taxon>Pseudonocardiales</taxon>
        <taxon>Pseudonocardiaceae</taxon>
        <taxon>Lentzea</taxon>
    </lineage>
</organism>
<evidence type="ECO:0000259" key="2">
    <source>
        <dbReference type="Pfam" id="PF02771"/>
    </source>
</evidence>
<protein>
    <submittedName>
        <fullName evidence="4">Acyl-CoA dehydrogenase</fullName>
    </submittedName>
</protein>
<evidence type="ECO:0000256" key="1">
    <source>
        <dbReference type="ARBA" id="ARBA00023002"/>
    </source>
</evidence>
<accession>A0A1B2HW60</accession>
<dbReference type="Proteomes" id="UP000093053">
    <property type="component" value="Chromosome"/>
</dbReference>
<dbReference type="SUPFAM" id="SSF47203">
    <property type="entry name" value="Acyl-CoA dehydrogenase C-terminal domain-like"/>
    <property type="match status" value="1"/>
</dbReference>
<dbReference type="OrthoDB" id="3402961at2"/>
<evidence type="ECO:0000313" key="5">
    <source>
        <dbReference type="Proteomes" id="UP000093053"/>
    </source>
</evidence>
<gene>
    <name evidence="4" type="ORF">BBK82_44665</name>
</gene>
<dbReference type="InterPro" id="IPR046373">
    <property type="entry name" value="Acyl-CoA_Oxase/DH_mid-dom_sf"/>
</dbReference>
<feature type="domain" description="Acyl-CoA dehydrogenase C-terminal" evidence="3">
    <location>
        <begin position="240"/>
        <end position="370"/>
    </location>
</feature>
<keyword evidence="1" id="KW-0560">Oxidoreductase</keyword>